<evidence type="ECO:0000313" key="4">
    <source>
        <dbReference type="EMBL" id="QDT24867.1"/>
    </source>
</evidence>
<dbReference type="AlphaFoldDB" id="A0A517PZU0"/>
<dbReference type="EMBL" id="CP037421">
    <property type="protein sequence ID" value="QDT24867.1"/>
    <property type="molecule type" value="Genomic_DNA"/>
</dbReference>
<protein>
    <submittedName>
        <fullName evidence="4">Flagellar motor switch protein</fullName>
    </submittedName>
</protein>
<dbReference type="GO" id="GO:0009425">
    <property type="term" value="C:bacterial-type flagellum basal body"/>
    <property type="evidence" value="ECO:0007669"/>
    <property type="project" value="InterPro"/>
</dbReference>
<dbReference type="GO" id="GO:0071978">
    <property type="term" value="P:bacterial-type flagellum-dependent swarming motility"/>
    <property type="evidence" value="ECO:0007669"/>
    <property type="project" value="TreeGrafter"/>
</dbReference>
<dbReference type="Pfam" id="PF01052">
    <property type="entry name" value="FliMN_C"/>
    <property type="match status" value="1"/>
</dbReference>
<keyword evidence="5" id="KW-1185">Reference proteome</keyword>
<dbReference type="Proteomes" id="UP000315647">
    <property type="component" value="Chromosome"/>
</dbReference>
<dbReference type="GO" id="GO:0003774">
    <property type="term" value="F:cytoskeletal motor activity"/>
    <property type="evidence" value="ECO:0007669"/>
    <property type="project" value="InterPro"/>
</dbReference>
<dbReference type="InterPro" id="IPR001172">
    <property type="entry name" value="FliN_T3SS_HrcQb"/>
</dbReference>
<dbReference type="GO" id="GO:0050918">
    <property type="term" value="P:positive chemotaxis"/>
    <property type="evidence" value="ECO:0007669"/>
    <property type="project" value="TreeGrafter"/>
</dbReference>
<name>A0A517PZU0_9PLAN</name>
<dbReference type="RefSeq" id="WP_145447866.1">
    <property type="nucleotide sequence ID" value="NZ_CP037421.1"/>
</dbReference>
<keyword evidence="4" id="KW-0966">Cell projection</keyword>
<accession>A0A517PZU0</accession>
<dbReference type="InterPro" id="IPR001543">
    <property type="entry name" value="FliN-like_C"/>
</dbReference>
<reference evidence="4 5" key="1">
    <citation type="submission" date="2019-03" db="EMBL/GenBank/DDBJ databases">
        <title>Deep-cultivation of Planctomycetes and their phenomic and genomic characterization uncovers novel biology.</title>
        <authorList>
            <person name="Wiegand S."/>
            <person name="Jogler M."/>
            <person name="Boedeker C."/>
            <person name="Pinto D."/>
            <person name="Vollmers J."/>
            <person name="Rivas-Marin E."/>
            <person name="Kohn T."/>
            <person name="Peeters S.H."/>
            <person name="Heuer A."/>
            <person name="Rast P."/>
            <person name="Oberbeckmann S."/>
            <person name="Bunk B."/>
            <person name="Jeske O."/>
            <person name="Meyerdierks A."/>
            <person name="Storesund J.E."/>
            <person name="Kallscheuer N."/>
            <person name="Luecker S."/>
            <person name="Lage O.M."/>
            <person name="Pohl T."/>
            <person name="Merkel B.J."/>
            <person name="Hornburger P."/>
            <person name="Mueller R.-W."/>
            <person name="Bruemmer F."/>
            <person name="Labrenz M."/>
            <person name="Spormann A.M."/>
            <person name="Op den Camp H."/>
            <person name="Overmann J."/>
            <person name="Amann R."/>
            <person name="Jetten M.S.M."/>
            <person name="Mascher T."/>
            <person name="Medema M.H."/>
            <person name="Devos D.P."/>
            <person name="Kaster A.-K."/>
            <person name="Ovreas L."/>
            <person name="Rohde M."/>
            <person name="Galperin M.Y."/>
            <person name="Jogler C."/>
        </authorList>
    </citation>
    <scope>NUCLEOTIDE SEQUENCE [LARGE SCALE GENOMIC DNA]</scope>
    <source>
        <strain evidence="4 5">Enr10</strain>
    </source>
</reference>
<organism evidence="4 5">
    <name type="scientific">Gimesia panareensis</name>
    <dbReference type="NCBI Taxonomy" id="2527978"/>
    <lineage>
        <taxon>Bacteria</taxon>
        <taxon>Pseudomonadati</taxon>
        <taxon>Planctomycetota</taxon>
        <taxon>Planctomycetia</taxon>
        <taxon>Planctomycetales</taxon>
        <taxon>Planctomycetaceae</taxon>
        <taxon>Gimesia</taxon>
    </lineage>
</organism>
<gene>
    <name evidence="4" type="ORF">Enr10x_01590</name>
</gene>
<comment type="similarity">
    <text evidence="1">Belongs to the FliN/MopA/SpaO family.</text>
</comment>
<dbReference type="Gene3D" id="2.30.330.10">
    <property type="entry name" value="SpoA-like"/>
    <property type="match status" value="1"/>
</dbReference>
<dbReference type="InterPro" id="IPR036429">
    <property type="entry name" value="SpoA-like_sf"/>
</dbReference>
<dbReference type="PRINTS" id="PR00956">
    <property type="entry name" value="FLGMOTORFLIN"/>
</dbReference>
<dbReference type="PANTHER" id="PTHR30034:SF6">
    <property type="entry name" value="YOP PROTEINS TRANSLOCATION PROTEIN Q"/>
    <property type="match status" value="1"/>
</dbReference>
<dbReference type="SUPFAM" id="SSF101801">
    <property type="entry name" value="Surface presentation of antigens (SPOA)"/>
    <property type="match status" value="1"/>
</dbReference>
<evidence type="ECO:0000256" key="2">
    <source>
        <dbReference type="SAM" id="MobiDB-lite"/>
    </source>
</evidence>
<keyword evidence="4" id="KW-0282">Flagellum</keyword>
<proteinExistence type="inferred from homology"/>
<sequence>MSGFSQENVEAIFAQAGESMAAISDSLNQCFDTSYRLEMGESGIWSPEELDDAFRGPGLVVLFRLGDEAMAGLIPEGLPLPDWYTEPGESQSSRLQTLSMEWSMNLIPLDAGEAEEFKTYATESLLNEVMQGEPADWAALLRINVFPADAETDAEESDGQSPSAVIPVIWPLTKPPVTETAEAEPDPAPEPAATQPAQQQAAPAGAAMAASSGGQNPLNRINKLPVQAIVKLASKKIEMNQLLSICPGSLITFDKPCEDPLEMYINNQVYCLGEAVKIGENFGLKIDKVGFHKEYKTKIIEF</sequence>
<evidence type="ECO:0000259" key="3">
    <source>
        <dbReference type="Pfam" id="PF01052"/>
    </source>
</evidence>
<feature type="region of interest" description="Disordered" evidence="2">
    <location>
        <begin position="177"/>
        <end position="214"/>
    </location>
</feature>
<feature type="compositionally biased region" description="Low complexity" evidence="2">
    <location>
        <begin position="191"/>
        <end position="210"/>
    </location>
</feature>
<evidence type="ECO:0000256" key="1">
    <source>
        <dbReference type="ARBA" id="ARBA00009226"/>
    </source>
</evidence>
<feature type="domain" description="Flagellar motor switch protein FliN-like C-terminal" evidence="3">
    <location>
        <begin position="220"/>
        <end position="289"/>
    </location>
</feature>
<keyword evidence="4" id="KW-0969">Cilium</keyword>
<dbReference type="PANTHER" id="PTHR30034">
    <property type="entry name" value="FLAGELLAR MOTOR SWITCH PROTEIN FLIM"/>
    <property type="match status" value="1"/>
</dbReference>
<evidence type="ECO:0000313" key="5">
    <source>
        <dbReference type="Proteomes" id="UP000315647"/>
    </source>
</evidence>